<accession>A0AAD5NYA4</accession>
<keyword evidence="2" id="KW-1185">Reference proteome</keyword>
<evidence type="ECO:0000313" key="1">
    <source>
        <dbReference type="EMBL" id="KAI9186392.1"/>
    </source>
</evidence>
<comment type="caution">
    <text evidence="1">The sequence shown here is derived from an EMBL/GenBank/DDBJ whole genome shotgun (WGS) entry which is preliminary data.</text>
</comment>
<reference evidence="1" key="1">
    <citation type="journal article" date="2022" name="Plant J.">
        <title>Strategies of tolerance reflected in two North American maple genomes.</title>
        <authorList>
            <person name="McEvoy S.L."/>
            <person name="Sezen U.U."/>
            <person name="Trouern-Trend A."/>
            <person name="McMahon S.M."/>
            <person name="Schaberg P.G."/>
            <person name="Yang J."/>
            <person name="Wegrzyn J.L."/>
            <person name="Swenson N.G."/>
        </authorList>
    </citation>
    <scope>NUCLEOTIDE SEQUENCE</scope>
    <source>
        <strain evidence="1">91603</strain>
    </source>
</reference>
<proteinExistence type="predicted"/>
<protein>
    <submittedName>
        <fullName evidence="1">Uncharacterized protein</fullName>
    </submittedName>
</protein>
<organism evidence="1 2">
    <name type="scientific">Acer negundo</name>
    <name type="common">Box elder</name>
    <dbReference type="NCBI Taxonomy" id="4023"/>
    <lineage>
        <taxon>Eukaryota</taxon>
        <taxon>Viridiplantae</taxon>
        <taxon>Streptophyta</taxon>
        <taxon>Embryophyta</taxon>
        <taxon>Tracheophyta</taxon>
        <taxon>Spermatophyta</taxon>
        <taxon>Magnoliopsida</taxon>
        <taxon>eudicotyledons</taxon>
        <taxon>Gunneridae</taxon>
        <taxon>Pentapetalae</taxon>
        <taxon>rosids</taxon>
        <taxon>malvids</taxon>
        <taxon>Sapindales</taxon>
        <taxon>Sapindaceae</taxon>
        <taxon>Hippocastanoideae</taxon>
        <taxon>Acereae</taxon>
        <taxon>Acer</taxon>
    </lineage>
</organism>
<dbReference type="Proteomes" id="UP001064489">
    <property type="component" value="Chromosome 3"/>
</dbReference>
<sequence length="92" mass="10467">MLHRDTLPLLDHLRLNTCTFEGILLQSYENIASWGWGSTFVMLVEGHMQLRLHVYIYLRFRGSIRGLAHSSSFFISDALKCKILNSDAVPSG</sequence>
<dbReference type="AlphaFoldDB" id="A0AAD5NYA4"/>
<gene>
    <name evidence="1" type="ORF">LWI28_016796</name>
</gene>
<reference evidence="1" key="2">
    <citation type="submission" date="2023-02" db="EMBL/GenBank/DDBJ databases">
        <authorList>
            <person name="Swenson N.G."/>
            <person name="Wegrzyn J.L."/>
            <person name="Mcevoy S.L."/>
        </authorList>
    </citation>
    <scope>NUCLEOTIDE SEQUENCE</scope>
    <source>
        <strain evidence="1">91603</strain>
        <tissue evidence="1">Leaf</tissue>
    </source>
</reference>
<evidence type="ECO:0000313" key="2">
    <source>
        <dbReference type="Proteomes" id="UP001064489"/>
    </source>
</evidence>
<name>A0AAD5NYA4_ACENE</name>
<dbReference type="EMBL" id="JAJSOW010000100">
    <property type="protein sequence ID" value="KAI9186392.1"/>
    <property type="molecule type" value="Genomic_DNA"/>
</dbReference>